<gene>
    <name evidence="2" type="ORF">H8876_02250</name>
</gene>
<evidence type="ECO:0000313" key="2">
    <source>
        <dbReference type="EMBL" id="MBC5998827.1"/>
    </source>
</evidence>
<organism evidence="2 3">
    <name type="scientific">Lentihominibacter faecis</name>
    <dbReference type="NCBI Taxonomy" id="2764712"/>
    <lineage>
        <taxon>Bacteria</taxon>
        <taxon>Bacillati</taxon>
        <taxon>Bacillota</taxon>
        <taxon>Clostridia</taxon>
        <taxon>Peptostreptococcales</taxon>
        <taxon>Anaerovoracaceae</taxon>
        <taxon>Lentihominibacter</taxon>
    </lineage>
</organism>
<accession>A0A923NBW1</accession>
<proteinExistence type="predicted"/>
<dbReference type="Proteomes" id="UP000644115">
    <property type="component" value="Unassembled WGS sequence"/>
</dbReference>
<dbReference type="EMBL" id="JACRWC010000036">
    <property type="protein sequence ID" value="MBC5998827.1"/>
    <property type="molecule type" value="Genomic_DNA"/>
</dbReference>
<name>A0A923NBW1_9FIRM</name>
<sequence length="211" mass="24506">MIEAKILKPGYTQKEALVLLFNTDSKLDLLDIDEVYYPYVRLRYLVTVGKGRIMKKLNKLCDCIIDRVSGSVYETEGDPEFDYVEIPEDEALEIQTPLNECYDTGHSFALKQYISKAKLMMTPEMQIIEEDIFYKKFYVVKARDPEEYTYFILVDAVDGGISVLDHEKHIEELAKEGQLEEAERVLESVDGDHELLEEMIAEKEAEKREEE</sequence>
<evidence type="ECO:0000313" key="3">
    <source>
        <dbReference type="Proteomes" id="UP000644115"/>
    </source>
</evidence>
<keyword evidence="1" id="KW-0175">Coiled coil</keyword>
<dbReference type="AlphaFoldDB" id="A0A923NBW1"/>
<reference evidence="2" key="1">
    <citation type="submission" date="2020-08" db="EMBL/GenBank/DDBJ databases">
        <authorList>
            <person name="Liu C."/>
            <person name="Sun Q."/>
        </authorList>
    </citation>
    <scope>NUCLEOTIDE SEQUENCE</scope>
    <source>
        <strain evidence="2">BX16</strain>
    </source>
</reference>
<protein>
    <submittedName>
        <fullName evidence="2">Uncharacterized protein</fullName>
    </submittedName>
</protein>
<dbReference type="RefSeq" id="WP_249286346.1">
    <property type="nucleotide sequence ID" value="NZ_JACRWC010000036.1"/>
</dbReference>
<keyword evidence="3" id="KW-1185">Reference proteome</keyword>
<evidence type="ECO:0000256" key="1">
    <source>
        <dbReference type="SAM" id="Coils"/>
    </source>
</evidence>
<comment type="caution">
    <text evidence="2">The sequence shown here is derived from an EMBL/GenBank/DDBJ whole genome shotgun (WGS) entry which is preliminary data.</text>
</comment>
<feature type="coiled-coil region" evidence="1">
    <location>
        <begin position="179"/>
        <end position="206"/>
    </location>
</feature>